<dbReference type="OrthoDB" id="26687at2759"/>
<dbReference type="InterPro" id="IPR000651">
    <property type="entry name" value="Ras-like_Gua-exchang_fac_N"/>
</dbReference>
<feature type="region of interest" description="Disordered" evidence="2">
    <location>
        <begin position="66"/>
        <end position="196"/>
    </location>
</feature>
<evidence type="ECO:0000256" key="2">
    <source>
        <dbReference type="SAM" id="MobiDB-lite"/>
    </source>
</evidence>
<evidence type="ECO:0000313" key="5">
    <source>
        <dbReference type="EMBL" id="OPJ67236.1"/>
    </source>
</evidence>
<feature type="chain" id="PRO_5013025454" description="N-terminal Ras-GEF domain-containing protein" evidence="3">
    <location>
        <begin position="17"/>
        <end position="232"/>
    </location>
</feature>
<evidence type="ECO:0000256" key="3">
    <source>
        <dbReference type="SAM" id="SignalP"/>
    </source>
</evidence>
<dbReference type="STRING" id="372326.A0A1V4J4T9"/>
<organism evidence="5 6">
    <name type="scientific">Patagioenas fasciata monilis</name>
    <dbReference type="NCBI Taxonomy" id="372326"/>
    <lineage>
        <taxon>Eukaryota</taxon>
        <taxon>Metazoa</taxon>
        <taxon>Chordata</taxon>
        <taxon>Craniata</taxon>
        <taxon>Vertebrata</taxon>
        <taxon>Euteleostomi</taxon>
        <taxon>Archelosauria</taxon>
        <taxon>Archosauria</taxon>
        <taxon>Dinosauria</taxon>
        <taxon>Saurischia</taxon>
        <taxon>Theropoda</taxon>
        <taxon>Coelurosauria</taxon>
        <taxon>Aves</taxon>
        <taxon>Neognathae</taxon>
        <taxon>Neoaves</taxon>
        <taxon>Columbimorphae</taxon>
        <taxon>Columbiformes</taxon>
        <taxon>Columbidae</taxon>
        <taxon>Patagioenas</taxon>
    </lineage>
</organism>
<dbReference type="AlphaFoldDB" id="A0A1V4J4T9"/>
<dbReference type="PROSITE" id="PS50212">
    <property type="entry name" value="RASGEF_NTER"/>
    <property type="match status" value="1"/>
</dbReference>
<accession>A0A1V4J4T9</accession>
<dbReference type="Proteomes" id="UP000190648">
    <property type="component" value="Unassembled WGS sequence"/>
</dbReference>
<feature type="compositionally biased region" description="Acidic residues" evidence="2">
    <location>
        <begin position="91"/>
        <end position="101"/>
    </location>
</feature>
<keyword evidence="1" id="KW-0344">Guanine-nucleotide releasing factor</keyword>
<proteinExistence type="predicted"/>
<evidence type="ECO:0000256" key="1">
    <source>
        <dbReference type="PROSITE-ProRule" id="PRU00135"/>
    </source>
</evidence>
<dbReference type="EMBL" id="LSYS01009276">
    <property type="protein sequence ID" value="OPJ67236.1"/>
    <property type="molecule type" value="Genomic_DNA"/>
</dbReference>
<comment type="caution">
    <text evidence="5">The sequence shown here is derived from an EMBL/GenBank/DDBJ whole genome shotgun (WGS) entry which is preliminary data.</text>
</comment>
<gene>
    <name evidence="5" type="ORF">AV530_013944</name>
</gene>
<protein>
    <recommendedName>
        <fullName evidence="4">N-terminal Ras-GEF domain-containing protein</fullName>
    </recommendedName>
</protein>
<feature type="compositionally biased region" description="Acidic residues" evidence="2">
    <location>
        <begin position="146"/>
        <end position="157"/>
    </location>
</feature>
<dbReference type="Gene3D" id="1.20.870.10">
    <property type="entry name" value="Son of sevenless (SoS) protein Chain: S domain 1"/>
    <property type="match status" value="1"/>
</dbReference>
<feature type="signal peptide" evidence="3">
    <location>
        <begin position="1"/>
        <end position="16"/>
    </location>
</feature>
<keyword evidence="3" id="KW-0732">Signal</keyword>
<keyword evidence="6" id="KW-1185">Reference proteome</keyword>
<evidence type="ECO:0000313" key="6">
    <source>
        <dbReference type="Proteomes" id="UP000190648"/>
    </source>
</evidence>
<feature type="domain" description="N-terminal Ras-GEF" evidence="4">
    <location>
        <begin position="198"/>
        <end position="232"/>
    </location>
</feature>
<dbReference type="InterPro" id="IPR023578">
    <property type="entry name" value="Ras_GEF_dom_sf"/>
</dbReference>
<evidence type="ECO:0000259" key="4">
    <source>
        <dbReference type="PROSITE" id="PS50212"/>
    </source>
</evidence>
<reference evidence="5 6" key="1">
    <citation type="submission" date="2016-02" db="EMBL/GenBank/DDBJ databases">
        <title>Band-tailed pigeon sequencing and assembly.</title>
        <authorList>
            <person name="Soares A.E."/>
            <person name="Novak B.J."/>
            <person name="Rice E.S."/>
            <person name="O'Connell B."/>
            <person name="Chang D."/>
            <person name="Weber S."/>
            <person name="Shapiro B."/>
        </authorList>
    </citation>
    <scope>NUCLEOTIDE SEQUENCE [LARGE SCALE GENOMIC DNA]</scope>
    <source>
        <strain evidence="5">BTP2013</strain>
        <tissue evidence="5">Blood</tissue>
    </source>
</reference>
<name>A0A1V4J4T9_PATFA</name>
<dbReference type="GO" id="GO:0005085">
    <property type="term" value="F:guanyl-nucleotide exchange factor activity"/>
    <property type="evidence" value="ECO:0007669"/>
    <property type="project" value="UniProtKB-KW"/>
</dbReference>
<dbReference type="SUPFAM" id="SSF48366">
    <property type="entry name" value="Ras GEF"/>
    <property type="match status" value="1"/>
</dbReference>
<feature type="compositionally biased region" description="Basic and acidic residues" evidence="2">
    <location>
        <begin position="116"/>
        <end position="133"/>
    </location>
</feature>
<sequence length="232" mass="26446">MLWVAWLGWWWRIKEAKTSICIIPLKQTIAAPKPLMVPRPWSLAQNFSFRNLSLWRCWRRQVRRTPRRKTGEEDVESLHSLQESLTKPTEEDVETPECIEETPERIEDSPSTITEEDAKTPERVEETLSKPTEEDVEAPQSPEENSTIEDGGEEGAVDCDTPKRVQIQQTDEEGARWLGAEGDQFPAEHTVSPDETCNSRALKAGTLEKLVENLLTAFGESDFTYISIFLST</sequence>